<dbReference type="PANTHER" id="PTHR47256:SF1">
    <property type="entry name" value="ZN(II)2CYS6 TRANSCRIPTION FACTOR (EUROFUNG)"/>
    <property type="match status" value="1"/>
</dbReference>
<dbReference type="Pfam" id="PF00172">
    <property type="entry name" value="Zn_clus"/>
    <property type="match status" value="1"/>
</dbReference>
<dbReference type="InterPro" id="IPR053187">
    <property type="entry name" value="Notoamide_regulator"/>
</dbReference>
<dbReference type="AlphaFoldDB" id="A0A8H6JF26"/>
<name>A0A8H6JF26_9PEZI</name>
<proteinExistence type="predicted"/>
<sequence>MERAKAFREIRPAASASRSSSKPSSASIVASNVLLPLPSVRRPVLAACQECRRRKKKCDAGRPKCTRCRDKSLGCSYEANPEETHKLAQKRKFTEAQQGLNAHKELYSALQSMSEGEAAGILRRIRQGASAEELMTQIRDGDLLLQLALVPDARLRRYDFPFLSAMPAFLLTPDNALLRSRLYAATLSPAWGALTPSSSLSSSSTAVMSVAAAVGSSSPEESGSPAAEDLQSVYLKPFHAVEMIDPRFSKIEARRWTSVVSDDGLVQKLLGAYFLQSYLEVPPFQKDYFLDDMAAGSDELCSPVLVNAILGLGACCCLEIEDRSHFWAPHTLLYRFTAEAKRLWEIECADPSLTTVQAGILLTRLYNVSGLDKVGRLYLNHSIYLAEKMGLFEGPKVEDDERLRNAKLFTAWAVYNFQTQYTFYLIQRPLVGKPPRSALPDPEADPSWYGEIYIRYPASAETFPLHLGPWFKTMMNLRALLNEVGPRVHEALVSSTVTTLDEVRDFKDRLEKWHSTLPACLSLDTVVFPHHIKLHLEYFTSTSALHKSLLATMPPGDPSEPALRREMSIVEAHFETLLRLYYLRHSFDIADSWLMYFLIYLGNKACDQVKQSALAAAETSSSSSPKANGEQDVAAFNASRSTLVLCAKGLHDVGRSIHIAAIVGRALRGRMRQADVDLLSTHANLKELEVQDRIIRTQSVLSDFALPAIDTGADRERAVVGRWLERPGGGKSAGTSDSVGRRFEIRMVF</sequence>
<accession>A0A8H6JF26</accession>
<dbReference type="CDD" id="cd00067">
    <property type="entry name" value="GAL4"/>
    <property type="match status" value="1"/>
</dbReference>
<evidence type="ECO:0000259" key="3">
    <source>
        <dbReference type="PROSITE" id="PS50048"/>
    </source>
</evidence>
<gene>
    <name evidence="4" type="ORF">CPLU01_15103</name>
</gene>
<comment type="caution">
    <text evidence="4">The sequence shown here is derived from an EMBL/GenBank/DDBJ whole genome shotgun (WGS) entry which is preliminary data.</text>
</comment>
<feature type="region of interest" description="Disordered" evidence="2">
    <location>
        <begin position="1"/>
        <end position="25"/>
    </location>
</feature>
<keyword evidence="1" id="KW-0539">Nucleus</keyword>
<dbReference type="CDD" id="cd12148">
    <property type="entry name" value="fungal_TF_MHR"/>
    <property type="match status" value="1"/>
</dbReference>
<evidence type="ECO:0000313" key="5">
    <source>
        <dbReference type="Proteomes" id="UP000654918"/>
    </source>
</evidence>
<dbReference type="InterPro" id="IPR036864">
    <property type="entry name" value="Zn2-C6_fun-type_DNA-bd_sf"/>
</dbReference>
<dbReference type="PROSITE" id="PS00463">
    <property type="entry name" value="ZN2_CY6_FUNGAL_1"/>
    <property type="match status" value="1"/>
</dbReference>
<dbReference type="SMART" id="SM00066">
    <property type="entry name" value="GAL4"/>
    <property type="match status" value="1"/>
</dbReference>
<dbReference type="GO" id="GO:0008270">
    <property type="term" value="F:zinc ion binding"/>
    <property type="evidence" value="ECO:0007669"/>
    <property type="project" value="InterPro"/>
</dbReference>
<dbReference type="PANTHER" id="PTHR47256">
    <property type="entry name" value="ZN(II)2CYS6 TRANSCRIPTION FACTOR (EUROFUNG)-RELATED"/>
    <property type="match status" value="1"/>
</dbReference>
<feature type="domain" description="Zn(2)-C6 fungal-type" evidence="3">
    <location>
        <begin position="47"/>
        <end position="77"/>
    </location>
</feature>
<reference evidence="4" key="1">
    <citation type="journal article" date="2020" name="Phytopathology">
        <title>Genome Sequence Resources of Colletotrichum truncatum, C. plurivorum, C. musicola, and C. sojae: Four Species Pathogenic to Soybean (Glycine max).</title>
        <authorList>
            <person name="Rogerio F."/>
            <person name="Boufleur T.R."/>
            <person name="Ciampi-Guillardi M."/>
            <person name="Sukno S.A."/>
            <person name="Thon M.R."/>
            <person name="Massola Junior N.S."/>
            <person name="Baroncelli R."/>
        </authorList>
    </citation>
    <scope>NUCLEOTIDE SEQUENCE</scope>
    <source>
        <strain evidence="4">LFN00145</strain>
    </source>
</reference>
<organism evidence="4 5">
    <name type="scientific">Colletotrichum plurivorum</name>
    <dbReference type="NCBI Taxonomy" id="2175906"/>
    <lineage>
        <taxon>Eukaryota</taxon>
        <taxon>Fungi</taxon>
        <taxon>Dikarya</taxon>
        <taxon>Ascomycota</taxon>
        <taxon>Pezizomycotina</taxon>
        <taxon>Sordariomycetes</taxon>
        <taxon>Hypocreomycetidae</taxon>
        <taxon>Glomerellales</taxon>
        <taxon>Glomerellaceae</taxon>
        <taxon>Colletotrichum</taxon>
        <taxon>Colletotrichum orchidearum species complex</taxon>
    </lineage>
</organism>
<keyword evidence="5" id="KW-1185">Reference proteome</keyword>
<dbReference type="EMBL" id="WIGO01000462">
    <property type="protein sequence ID" value="KAF6811493.1"/>
    <property type="molecule type" value="Genomic_DNA"/>
</dbReference>
<dbReference type="Proteomes" id="UP000654918">
    <property type="component" value="Unassembled WGS sequence"/>
</dbReference>
<feature type="compositionally biased region" description="Basic and acidic residues" evidence="2">
    <location>
        <begin position="1"/>
        <end position="11"/>
    </location>
</feature>
<dbReference type="PROSITE" id="PS50048">
    <property type="entry name" value="ZN2_CY6_FUNGAL_2"/>
    <property type="match status" value="1"/>
</dbReference>
<dbReference type="GO" id="GO:0000981">
    <property type="term" value="F:DNA-binding transcription factor activity, RNA polymerase II-specific"/>
    <property type="evidence" value="ECO:0007669"/>
    <property type="project" value="InterPro"/>
</dbReference>
<dbReference type="Gene3D" id="4.10.240.10">
    <property type="entry name" value="Zn(2)-C6 fungal-type DNA-binding domain"/>
    <property type="match status" value="1"/>
</dbReference>
<evidence type="ECO:0000256" key="1">
    <source>
        <dbReference type="ARBA" id="ARBA00023242"/>
    </source>
</evidence>
<feature type="compositionally biased region" description="Low complexity" evidence="2">
    <location>
        <begin position="13"/>
        <end position="25"/>
    </location>
</feature>
<protein>
    <submittedName>
        <fullName evidence="4">C6 transcription factor</fullName>
    </submittedName>
</protein>
<evidence type="ECO:0000256" key="2">
    <source>
        <dbReference type="SAM" id="MobiDB-lite"/>
    </source>
</evidence>
<evidence type="ECO:0000313" key="4">
    <source>
        <dbReference type="EMBL" id="KAF6811493.1"/>
    </source>
</evidence>
<dbReference type="SUPFAM" id="SSF57701">
    <property type="entry name" value="Zn2/Cys6 DNA-binding domain"/>
    <property type="match status" value="1"/>
</dbReference>
<dbReference type="InterPro" id="IPR001138">
    <property type="entry name" value="Zn2Cys6_DnaBD"/>
</dbReference>